<accession>A0A7X0UD66</accession>
<evidence type="ECO:0000313" key="2">
    <source>
        <dbReference type="Proteomes" id="UP000575083"/>
    </source>
</evidence>
<gene>
    <name evidence="1" type="ORF">HNP48_006468</name>
</gene>
<evidence type="ECO:0000313" key="1">
    <source>
        <dbReference type="EMBL" id="MBB6563744.1"/>
    </source>
</evidence>
<dbReference type="EMBL" id="JACHLK010000022">
    <property type="protein sequence ID" value="MBB6563744.1"/>
    <property type="molecule type" value="Genomic_DNA"/>
</dbReference>
<protein>
    <submittedName>
        <fullName evidence="1">Uncharacterized protein</fullName>
    </submittedName>
</protein>
<name>A0A7X0UD66_9BURK</name>
<dbReference type="RefSeq" id="WP_184865086.1">
    <property type="nucleotide sequence ID" value="NZ_JACHLK010000022.1"/>
</dbReference>
<reference evidence="1 2" key="1">
    <citation type="submission" date="2020-08" db="EMBL/GenBank/DDBJ databases">
        <title>Functional genomics of gut bacteria from endangered species of beetles.</title>
        <authorList>
            <person name="Carlos-Shanley C."/>
        </authorList>
    </citation>
    <scope>NUCLEOTIDE SEQUENCE [LARGE SCALE GENOMIC DNA]</scope>
    <source>
        <strain evidence="1 2">S00198</strain>
    </source>
</reference>
<proteinExistence type="predicted"/>
<dbReference type="AlphaFoldDB" id="A0A7X0UD66"/>
<keyword evidence="2" id="KW-1185">Reference proteome</keyword>
<dbReference type="Proteomes" id="UP000575083">
    <property type="component" value="Unassembled WGS sequence"/>
</dbReference>
<comment type="caution">
    <text evidence="1">The sequence shown here is derived from an EMBL/GenBank/DDBJ whole genome shotgun (WGS) entry which is preliminary data.</text>
</comment>
<organism evidence="1 2">
    <name type="scientific">Acidovorax soli</name>
    <dbReference type="NCBI Taxonomy" id="592050"/>
    <lineage>
        <taxon>Bacteria</taxon>
        <taxon>Pseudomonadati</taxon>
        <taxon>Pseudomonadota</taxon>
        <taxon>Betaproteobacteria</taxon>
        <taxon>Burkholderiales</taxon>
        <taxon>Comamonadaceae</taxon>
        <taxon>Acidovorax</taxon>
    </lineage>
</organism>
<sequence length="178" mass="19701">MGTTTSAEDEMAMQAWASHVGMAEQLGAPWVVNLQLSTVPMNHWFYRRKALQPADLQLDIAIPSYGLWCATLRRHDGLFMAQWRPGGRFSIDSQQMKYTRLTPWPAMPSLMDFPALAGALEQVLSVRFIRHANLGANGLAVDLEHWAAAEHGTAALRQWLAPCADTLGTHYRAAQASA</sequence>